<dbReference type="EMBL" id="CZQA01000008">
    <property type="protein sequence ID" value="CUS36186.1"/>
    <property type="molecule type" value="Genomic_DNA"/>
</dbReference>
<keyword evidence="1" id="KW-1133">Transmembrane helix</keyword>
<dbReference type="AlphaFoldDB" id="A0A0S4LHK0"/>
<name>A0A0S4LHK0_9BACT</name>
<keyword evidence="1" id="KW-0472">Membrane</keyword>
<keyword evidence="1" id="KW-0812">Transmembrane</keyword>
<protein>
    <submittedName>
        <fullName evidence="2">Uncharacterized protein</fullName>
    </submittedName>
</protein>
<keyword evidence="3" id="KW-1185">Reference proteome</keyword>
<accession>A0A0S4LHK0</accession>
<evidence type="ECO:0000256" key="1">
    <source>
        <dbReference type="SAM" id="Phobius"/>
    </source>
</evidence>
<evidence type="ECO:0000313" key="3">
    <source>
        <dbReference type="Proteomes" id="UP000199032"/>
    </source>
</evidence>
<evidence type="ECO:0000313" key="2">
    <source>
        <dbReference type="EMBL" id="CUS36186.1"/>
    </source>
</evidence>
<reference evidence="2 3" key="1">
    <citation type="submission" date="2015-10" db="EMBL/GenBank/DDBJ databases">
        <authorList>
            <person name="Gilbert D.G."/>
        </authorList>
    </citation>
    <scope>NUCLEOTIDE SEQUENCE [LARGE SCALE GENOMIC DNA]</scope>
    <source>
        <strain evidence="2">COMA1</strain>
    </source>
</reference>
<sequence>MNAAFAFAFHLAVLTTFPSRRVLDWYGGAGITVCSVGVGYRGLLCLS</sequence>
<organism evidence="2 3">
    <name type="scientific">Candidatus Nitrospira nitrosa</name>
    <dbReference type="NCBI Taxonomy" id="1742972"/>
    <lineage>
        <taxon>Bacteria</taxon>
        <taxon>Pseudomonadati</taxon>
        <taxon>Nitrospirota</taxon>
        <taxon>Nitrospiria</taxon>
        <taxon>Nitrospirales</taxon>
        <taxon>Nitrospiraceae</taxon>
        <taxon>Nitrospira</taxon>
    </lineage>
</organism>
<proteinExistence type="predicted"/>
<feature type="transmembrane region" description="Helical" evidence="1">
    <location>
        <begin position="28"/>
        <end position="46"/>
    </location>
</feature>
<dbReference type="Proteomes" id="UP000199032">
    <property type="component" value="Unassembled WGS sequence"/>
</dbReference>
<gene>
    <name evidence="2" type="ORF">COMA1_20689</name>
</gene>